<evidence type="ECO:0000256" key="1">
    <source>
        <dbReference type="SAM" id="Phobius"/>
    </source>
</evidence>
<feature type="transmembrane region" description="Helical" evidence="1">
    <location>
        <begin position="6"/>
        <end position="28"/>
    </location>
</feature>
<dbReference type="Proteomes" id="UP000009135">
    <property type="component" value="Chromosome"/>
</dbReference>
<accession>H6N6F8</accession>
<dbReference type="AlphaFoldDB" id="H6N6F8"/>
<proteinExistence type="predicted"/>
<dbReference type="EMBL" id="CP003199">
    <property type="protein sequence ID" value="AEW45230.1"/>
    <property type="molecule type" value="Genomic_DNA"/>
</dbReference>
<evidence type="ECO:0000313" key="3">
    <source>
        <dbReference type="Proteomes" id="UP000009135"/>
    </source>
</evidence>
<dbReference type="KEGG" id="mhe:MHC_01820"/>
<dbReference type="STRING" id="1111676.MHC_01820"/>
<organism evidence="2 3">
    <name type="scientific">Mycoplasma haemocanis (strain Illinois)</name>
    <dbReference type="NCBI Taxonomy" id="1111676"/>
    <lineage>
        <taxon>Bacteria</taxon>
        <taxon>Bacillati</taxon>
        <taxon>Mycoplasmatota</taxon>
        <taxon>Mollicutes</taxon>
        <taxon>Mycoplasmataceae</taxon>
        <taxon>Mycoplasma</taxon>
    </lineage>
</organism>
<evidence type="ECO:0000313" key="2">
    <source>
        <dbReference type="EMBL" id="AEW45230.1"/>
    </source>
</evidence>
<sequence length="213" mass="23910">MEGSLIAKISAGMAGIGAVSVGGAFMAYKSSNKNSITKYLNSLGRKIAESDEDWSLIKKNYSIDKENIPIPGIPKDSIETKLNDLKRWCKDGLKEEFAREKAEKGDYNLIQTWCTKPVKISDHLKHMKLTSLDTSGSGDDDSWNKLKNTYPNGGLKINSINTTGSNKTEGEELSSVDDIKKMKDWCSFTSEKYFKHSEDTLFKRYKYFCTKSS</sequence>
<name>H6N6F8_MYCHN</name>
<reference evidence="2 3" key="1">
    <citation type="journal article" date="2012" name="J. Bacteriol.">
        <title>Complete genome sequence of Mycoplasma haemocanis strain Illinois.</title>
        <authorList>
            <person name="do Nascimento N.C."/>
            <person name="Guimaraes A.M."/>
            <person name="Santos A.P."/>
            <person name="Sanmiguel P.J."/>
            <person name="Messick J.B."/>
        </authorList>
    </citation>
    <scope>NUCLEOTIDE SEQUENCE [LARGE SCALE GENOMIC DNA]</scope>
    <source>
        <strain evidence="2 3">Illinois</strain>
    </source>
</reference>
<gene>
    <name evidence="2" type="ordered locus">MHC_01820</name>
</gene>
<keyword evidence="3" id="KW-1185">Reference proteome</keyword>
<keyword evidence="1" id="KW-0812">Transmembrane</keyword>
<protein>
    <submittedName>
        <fullName evidence="2">Uncharacterized protein</fullName>
    </submittedName>
</protein>
<dbReference type="HOGENOM" id="CLU_098620_2_0_14"/>
<keyword evidence="1" id="KW-1133">Transmembrane helix</keyword>
<keyword evidence="1" id="KW-0472">Membrane</keyword>